<proteinExistence type="predicted"/>
<evidence type="ECO:0000313" key="1">
    <source>
        <dbReference type="EMBL" id="AHC56528.1"/>
    </source>
</evidence>
<name>V9SKM1_9CAUD</name>
<sequence length="129" mass="14316">MKDSIFVFGSNTAGVHGAGAALTAYQKHGARHGIGYGLCGQSFAIPTKDKFIQTLSIRQVEQFVAGFLAFARDRDDLDFMVTRIGCGLAGFSDEEMARLFVWATPNCFFDTKWVEYLPIDQGIKFWGTF</sequence>
<reference evidence="1 2" key="1">
    <citation type="journal article" date="2014" name="Virol. J.">
        <title>First genome sequences of Achromobacter phages reveal new members of the N4 family.</title>
        <authorList>
            <person name="Wittmann J."/>
            <person name="Dreiseikelmann B."/>
            <person name="Rohde M."/>
            <person name="Meier-Kolthoff J.P."/>
            <person name="Bunk B."/>
            <person name="Rohde C."/>
        </authorList>
    </citation>
    <scope>NUCLEOTIDE SEQUENCE [LARGE SCALE GENOMIC DNA]</scope>
</reference>
<organism evidence="1 2">
    <name type="scientific">Achromobacter phage JWDelta</name>
    <dbReference type="NCBI Taxonomy" id="1416008"/>
    <lineage>
        <taxon>Viruses</taxon>
        <taxon>Duplodnaviria</taxon>
        <taxon>Heunggongvirae</taxon>
        <taxon>Uroviricota</taxon>
        <taxon>Caudoviricetes</taxon>
        <taxon>Schitoviridae</taxon>
        <taxon>Rothmandenesvirinae</taxon>
        <taxon>Jwalphavirus</taxon>
        <taxon>Jwalphavirus jwalpha</taxon>
    </lineage>
</organism>
<gene>
    <name evidence="1" type="ORF">JJJA_0012</name>
</gene>
<protein>
    <submittedName>
        <fullName evidence="1">Uncharacterized protein</fullName>
    </submittedName>
</protein>
<dbReference type="EMBL" id="KF787094">
    <property type="protein sequence ID" value="AHC56528.1"/>
    <property type="molecule type" value="Genomic_DNA"/>
</dbReference>
<accession>V9SKM1</accession>
<dbReference type="Proteomes" id="UP000018886">
    <property type="component" value="Segment"/>
</dbReference>
<evidence type="ECO:0000313" key="2">
    <source>
        <dbReference type="Proteomes" id="UP000018886"/>
    </source>
</evidence>